<proteinExistence type="predicted"/>
<dbReference type="Proteomes" id="UP000053268">
    <property type="component" value="Unassembled WGS sequence"/>
</dbReference>
<dbReference type="AlphaFoldDB" id="A0A194QF59"/>
<name>A0A194QF59_PAPXU</name>
<sequence length="129" mass="15253">MIIRRSLSQIFLLDEEYARMPPVFNFDRYEICVNQKDGIYCTTNIDLVTDEENELYNMIQVSNKIYLSMIIKSYLLVLTQNGFLNFPVTMMNSGRALFNIIARIVPPRPVEYHDHTEDRRQVEAIPRFI</sequence>
<dbReference type="EMBL" id="KQ459053">
    <property type="protein sequence ID" value="KPJ04117.1"/>
    <property type="molecule type" value="Genomic_DNA"/>
</dbReference>
<evidence type="ECO:0000313" key="1">
    <source>
        <dbReference type="EMBL" id="KPJ04117.1"/>
    </source>
</evidence>
<evidence type="ECO:0000313" key="2">
    <source>
        <dbReference type="Proteomes" id="UP000053268"/>
    </source>
</evidence>
<accession>A0A194QF59</accession>
<gene>
    <name evidence="1" type="ORF">RR46_07876</name>
</gene>
<reference evidence="1 2" key="1">
    <citation type="journal article" date="2015" name="Nat. Commun.">
        <title>Outbred genome sequencing and CRISPR/Cas9 gene editing in butterflies.</title>
        <authorList>
            <person name="Li X."/>
            <person name="Fan D."/>
            <person name="Zhang W."/>
            <person name="Liu G."/>
            <person name="Zhang L."/>
            <person name="Zhao L."/>
            <person name="Fang X."/>
            <person name="Chen L."/>
            <person name="Dong Y."/>
            <person name="Chen Y."/>
            <person name="Ding Y."/>
            <person name="Zhao R."/>
            <person name="Feng M."/>
            <person name="Zhu Y."/>
            <person name="Feng Y."/>
            <person name="Jiang X."/>
            <person name="Zhu D."/>
            <person name="Xiang H."/>
            <person name="Feng X."/>
            <person name="Li S."/>
            <person name="Wang J."/>
            <person name="Zhang G."/>
            <person name="Kronforst M.R."/>
            <person name="Wang W."/>
        </authorList>
    </citation>
    <scope>NUCLEOTIDE SEQUENCE [LARGE SCALE GENOMIC DNA]</scope>
    <source>
        <strain evidence="1">Ya'a_city_454_Px</strain>
        <tissue evidence="1">Whole body</tissue>
    </source>
</reference>
<protein>
    <submittedName>
        <fullName evidence="1">Uncharacterized protein</fullName>
    </submittedName>
</protein>
<organism evidence="1 2">
    <name type="scientific">Papilio xuthus</name>
    <name type="common">Asian swallowtail butterfly</name>
    <dbReference type="NCBI Taxonomy" id="66420"/>
    <lineage>
        <taxon>Eukaryota</taxon>
        <taxon>Metazoa</taxon>
        <taxon>Ecdysozoa</taxon>
        <taxon>Arthropoda</taxon>
        <taxon>Hexapoda</taxon>
        <taxon>Insecta</taxon>
        <taxon>Pterygota</taxon>
        <taxon>Neoptera</taxon>
        <taxon>Endopterygota</taxon>
        <taxon>Lepidoptera</taxon>
        <taxon>Glossata</taxon>
        <taxon>Ditrysia</taxon>
        <taxon>Papilionoidea</taxon>
        <taxon>Papilionidae</taxon>
        <taxon>Papilioninae</taxon>
        <taxon>Papilio</taxon>
    </lineage>
</organism>
<keyword evidence="2" id="KW-1185">Reference proteome</keyword>